<dbReference type="InterPro" id="IPR037079">
    <property type="entry name" value="AF2212/PG0164-like_sf"/>
</dbReference>
<dbReference type="Pfam" id="PF13376">
    <property type="entry name" value="OmdA"/>
    <property type="match status" value="1"/>
</dbReference>
<name>A0A7G5XIY3_9BACT</name>
<keyword evidence="2" id="KW-1185">Reference proteome</keyword>
<dbReference type="AlphaFoldDB" id="A0A7G5XIY3"/>
<gene>
    <name evidence="1" type="ORF">H4075_04330</name>
</gene>
<organism evidence="1 2">
    <name type="scientific">Lacibacter sediminis</name>
    <dbReference type="NCBI Taxonomy" id="2760713"/>
    <lineage>
        <taxon>Bacteria</taxon>
        <taxon>Pseudomonadati</taxon>
        <taxon>Bacteroidota</taxon>
        <taxon>Chitinophagia</taxon>
        <taxon>Chitinophagales</taxon>
        <taxon>Chitinophagaceae</taxon>
        <taxon>Lacibacter</taxon>
    </lineage>
</organism>
<dbReference type="Proteomes" id="UP000515344">
    <property type="component" value="Chromosome"/>
</dbReference>
<dbReference type="InterPro" id="IPR015018">
    <property type="entry name" value="DUF1905"/>
</dbReference>
<sequence length="160" mass="17812">MPTFKAVIEIIGINPFVFVPENILAAVLQKAGKAKGPIPIKGVINKTPYRQTLVKYAGHWRLYINTIMLKDSPKRVGEAVTISIAFDPADRKLKMHPQLEKALAKNKIAKDNFQKLPASRQQEIIRYISNLKTAESVERNIAKAINFLSGTGSFVGRQSL</sequence>
<dbReference type="Gene3D" id="2.40.30.100">
    <property type="entry name" value="AF2212/PG0164-like"/>
    <property type="match status" value="1"/>
</dbReference>
<reference evidence="2" key="1">
    <citation type="submission" date="2020-08" db="EMBL/GenBank/DDBJ databases">
        <title>Lacibacter sp. S13-6-6 genome sequencing.</title>
        <authorList>
            <person name="Jin L."/>
        </authorList>
    </citation>
    <scope>NUCLEOTIDE SEQUENCE [LARGE SCALE GENOMIC DNA]</scope>
    <source>
        <strain evidence="2">S13-6-6</strain>
    </source>
</reference>
<accession>A0A7G5XIY3</accession>
<dbReference type="SUPFAM" id="SSF141694">
    <property type="entry name" value="AF2212/PG0164-like"/>
    <property type="match status" value="1"/>
</dbReference>
<dbReference type="Pfam" id="PF08922">
    <property type="entry name" value="DUF1905"/>
    <property type="match status" value="1"/>
</dbReference>
<evidence type="ECO:0000313" key="2">
    <source>
        <dbReference type="Proteomes" id="UP000515344"/>
    </source>
</evidence>
<dbReference type="RefSeq" id="WP_182804496.1">
    <property type="nucleotide sequence ID" value="NZ_CP060007.1"/>
</dbReference>
<dbReference type="EMBL" id="CP060007">
    <property type="protein sequence ID" value="QNA45436.1"/>
    <property type="molecule type" value="Genomic_DNA"/>
</dbReference>
<protein>
    <submittedName>
        <fullName evidence="1">YdeI/OmpD-associated family protein</fullName>
    </submittedName>
</protein>
<evidence type="ECO:0000313" key="1">
    <source>
        <dbReference type="EMBL" id="QNA45436.1"/>
    </source>
</evidence>
<proteinExistence type="predicted"/>
<dbReference type="KEGG" id="lacs:H4075_04330"/>